<proteinExistence type="inferred from homology"/>
<evidence type="ECO:0000256" key="3">
    <source>
        <dbReference type="ARBA" id="ARBA00022448"/>
    </source>
</evidence>
<dbReference type="EMBL" id="PXOA01000030">
    <property type="protein sequence ID" value="RFU81724.1"/>
    <property type="molecule type" value="Genomic_DNA"/>
</dbReference>
<evidence type="ECO:0000313" key="8">
    <source>
        <dbReference type="EMBL" id="RFU81724.1"/>
    </source>
</evidence>
<feature type="transmembrane region" description="Helical" evidence="7">
    <location>
        <begin position="208"/>
        <end position="230"/>
    </location>
</feature>
<feature type="transmembrane region" description="Helical" evidence="7">
    <location>
        <begin position="178"/>
        <end position="201"/>
    </location>
</feature>
<evidence type="ECO:0000313" key="9">
    <source>
        <dbReference type="Proteomes" id="UP000266272"/>
    </source>
</evidence>
<keyword evidence="6 7" id="KW-0472">Membrane</keyword>
<evidence type="ECO:0000256" key="4">
    <source>
        <dbReference type="ARBA" id="ARBA00022692"/>
    </source>
</evidence>
<dbReference type="Proteomes" id="UP000266272">
    <property type="component" value="Unassembled WGS sequence"/>
</dbReference>
<feature type="transmembrane region" description="Helical" evidence="7">
    <location>
        <begin position="75"/>
        <end position="97"/>
    </location>
</feature>
<dbReference type="PANTHER" id="PTHR23501:SF12">
    <property type="entry name" value="MAJOR FACILITATOR SUPERFAMILY (MFS) PROFILE DOMAIN-CONTAINING PROTEIN-RELATED"/>
    <property type="match status" value="1"/>
</dbReference>
<dbReference type="PANTHER" id="PTHR23501">
    <property type="entry name" value="MAJOR FACILITATOR SUPERFAMILY"/>
    <property type="match status" value="1"/>
</dbReference>
<dbReference type="AlphaFoldDB" id="A0A395P085"/>
<evidence type="ECO:0000256" key="7">
    <source>
        <dbReference type="SAM" id="Phobius"/>
    </source>
</evidence>
<keyword evidence="5 7" id="KW-1133">Transmembrane helix</keyword>
<keyword evidence="9" id="KW-1185">Reference proteome</keyword>
<dbReference type="GO" id="GO:0005886">
    <property type="term" value="C:plasma membrane"/>
    <property type="evidence" value="ECO:0007669"/>
    <property type="project" value="TreeGrafter"/>
</dbReference>
<name>A0A395P085_TRIAR</name>
<evidence type="ECO:0000256" key="2">
    <source>
        <dbReference type="ARBA" id="ARBA00007520"/>
    </source>
</evidence>
<evidence type="ECO:0000256" key="1">
    <source>
        <dbReference type="ARBA" id="ARBA00004141"/>
    </source>
</evidence>
<comment type="subcellular location">
    <subcellularLocation>
        <location evidence="1">Membrane</location>
        <topology evidence="1">Multi-pass membrane protein</topology>
    </subcellularLocation>
</comment>
<protein>
    <submittedName>
        <fullName evidence="8">Uncharacterized protein</fullName>
    </submittedName>
</protein>
<sequence length="354" mass="38942">MALRIPYKSRCWSGRGPIYISNLPNVRPVREVSVWDPIKNFDYVGNVLSAGLWVSFSIAFVFAGGAWSWHDGRTIAAITVFCFLTTMYTLQQFFSIFTIPETRSFPIHLLGSRTQVLTAVCSTASFTGLYIPTYFIPIFFQFVQIDTILKAAVRFLPFLLVAVAFNLASGYLPSKLRYYMPIYLVSGVLVALGGSLLYVYLEPETSTASIYGISVVLAIGTGMQIGYAVATLKVKLEDVAKSLSMQNVSQIGGTTIALIIAVLVFESAAVCNVDEVLAGQDFSEEQIRGAVAGAQSVLFEKLSPEMKKNVIFANHASYADAIHFGYCGWCDDYGFHNCNEEGEAIRRNSGCWLT</sequence>
<dbReference type="OrthoDB" id="10021397at2759"/>
<feature type="transmembrane region" description="Helical" evidence="7">
    <location>
        <begin position="117"/>
        <end position="140"/>
    </location>
</feature>
<feature type="transmembrane region" description="Helical" evidence="7">
    <location>
        <begin position="152"/>
        <end position="172"/>
    </location>
</feature>
<evidence type="ECO:0000256" key="6">
    <source>
        <dbReference type="ARBA" id="ARBA00023136"/>
    </source>
</evidence>
<keyword evidence="4 7" id="KW-0812">Transmembrane</keyword>
<comment type="similarity">
    <text evidence="2">Belongs to the major facilitator superfamily. TCR/Tet family.</text>
</comment>
<keyword evidence="3" id="KW-0813">Transport</keyword>
<accession>A0A395P085</accession>
<gene>
    <name evidence="8" type="ORF">TARUN_511</name>
</gene>
<evidence type="ECO:0000256" key="5">
    <source>
        <dbReference type="ARBA" id="ARBA00022989"/>
    </source>
</evidence>
<organism evidence="8 9">
    <name type="scientific">Trichoderma arundinaceum</name>
    <dbReference type="NCBI Taxonomy" id="490622"/>
    <lineage>
        <taxon>Eukaryota</taxon>
        <taxon>Fungi</taxon>
        <taxon>Dikarya</taxon>
        <taxon>Ascomycota</taxon>
        <taxon>Pezizomycotina</taxon>
        <taxon>Sordariomycetes</taxon>
        <taxon>Hypocreomycetidae</taxon>
        <taxon>Hypocreales</taxon>
        <taxon>Hypocreaceae</taxon>
        <taxon>Trichoderma</taxon>
    </lineage>
</organism>
<dbReference type="SUPFAM" id="SSF103473">
    <property type="entry name" value="MFS general substrate transporter"/>
    <property type="match status" value="1"/>
</dbReference>
<comment type="caution">
    <text evidence="8">The sequence shown here is derived from an EMBL/GenBank/DDBJ whole genome shotgun (WGS) entry which is preliminary data.</text>
</comment>
<feature type="transmembrane region" description="Helical" evidence="7">
    <location>
        <begin position="250"/>
        <end position="273"/>
    </location>
</feature>
<reference evidence="8 9" key="1">
    <citation type="journal article" date="2018" name="PLoS Pathog.">
        <title>Evolution of structural diversity of trichothecenes, a family of toxins produced by plant pathogenic and entomopathogenic fungi.</title>
        <authorList>
            <person name="Proctor R.H."/>
            <person name="McCormick S.P."/>
            <person name="Kim H.S."/>
            <person name="Cardoza R.E."/>
            <person name="Stanley A.M."/>
            <person name="Lindo L."/>
            <person name="Kelly A."/>
            <person name="Brown D.W."/>
            <person name="Lee T."/>
            <person name="Vaughan M.M."/>
            <person name="Alexander N.J."/>
            <person name="Busman M."/>
            <person name="Gutierrez S."/>
        </authorList>
    </citation>
    <scope>NUCLEOTIDE SEQUENCE [LARGE SCALE GENOMIC DNA]</scope>
    <source>
        <strain evidence="8 9">IBT 40837</strain>
    </source>
</reference>
<feature type="transmembrane region" description="Helical" evidence="7">
    <location>
        <begin position="43"/>
        <end position="63"/>
    </location>
</feature>
<dbReference type="GO" id="GO:0022857">
    <property type="term" value="F:transmembrane transporter activity"/>
    <property type="evidence" value="ECO:0007669"/>
    <property type="project" value="TreeGrafter"/>
</dbReference>
<dbReference type="InterPro" id="IPR036259">
    <property type="entry name" value="MFS_trans_sf"/>
</dbReference>